<dbReference type="Pfam" id="PF12146">
    <property type="entry name" value="Hydrolase_4"/>
    <property type="match status" value="1"/>
</dbReference>
<keyword evidence="16" id="KW-0843">Virulence</keyword>
<dbReference type="GO" id="GO:0016740">
    <property type="term" value="F:transferase activity"/>
    <property type="evidence" value="ECO:0007669"/>
    <property type="project" value="UniProtKB-KW"/>
</dbReference>
<dbReference type="EMBL" id="FORG01000001">
    <property type="protein sequence ID" value="SFI47217.1"/>
    <property type="molecule type" value="Genomic_DNA"/>
</dbReference>
<dbReference type="GO" id="GO:0090729">
    <property type="term" value="F:toxin activity"/>
    <property type="evidence" value="ECO:0007669"/>
    <property type="project" value="UniProtKB-KW"/>
</dbReference>
<dbReference type="PANTHER" id="PTHR12277">
    <property type="entry name" value="ALPHA/BETA HYDROLASE DOMAIN-CONTAINING PROTEIN"/>
    <property type="match status" value="1"/>
</dbReference>
<dbReference type="GO" id="GO:0008289">
    <property type="term" value="F:lipid binding"/>
    <property type="evidence" value="ECO:0007669"/>
    <property type="project" value="UniProtKB-KW"/>
</dbReference>
<dbReference type="NCBIfam" id="NF012221">
    <property type="entry name" value="MARTX_Nterm"/>
    <property type="match status" value="1"/>
</dbReference>
<keyword evidence="6" id="KW-0800">Toxin</keyword>
<evidence type="ECO:0000256" key="3">
    <source>
        <dbReference type="ARBA" id="ARBA00004613"/>
    </source>
</evidence>
<keyword evidence="10" id="KW-0677">Repeat</keyword>
<evidence type="ECO:0000313" key="28">
    <source>
        <dbReference type="Proteomes" id="UP000224607"/>
    </source>
</evidence>
<dbReference type="EMBL" id="NITY01000010">
    <property type="protein sequence ID" value="PHM39499.1"/>
    <property type="molecule type" value="Genomic_DNA"/>
</dbReference>
<dbReference type="GO" id="GO:0020002">
    <property type="term" value="C:host cell plasma membrane"/>
    <property type="evidence" value="ECO:0007669"/>
    <property type="project" value="UniProtKB-SubCell"/>
</dbReference>
<keyword evidence="28" id="KW-1185">Reference proteome</keyword>
<dbReference type="InterPro" id="IPR000595">
    <property type="entry name" value="cNMP-bd_dom"/>
</dbReference>
<dbReference type="Proteomes" id="UP000224607">
    <property type="component" value="Unassembled WGS sequence"/>
</dbReference>
<evidence type="ECO:0000256" key="15">
    <source>
        <dbReference type="ARBA" id="ARBA00022870"/>
    </source>
</evidence>
<dbReference type="InterPro" id="IPR038383">
    <property type="entry name" value="CPD_dom_sf"/>
</dbReference>
<evidence type="ECO:0000256" key="11">
    <source>
        <dbReference type="ARBA" id="ARBA00022801"/>
    </source>
</evidence>
<keyword evidence="15" id="KW-1043">Host membrane</keyword>
<dbReference type="InterPro" id="IPR020974">
    <property type="entry name" value="CPD_dom"/>
</dbReference>
<evidence type="ECO:0000256" key="20">
    <source>
        <dbReference type="ARBA" id="ARBA00023586"/>
    </source>
</evidence>
<evidence type="ECO:0000256" key="9">
    <source>
        <dbReference type="ARBA" id="ARBA00022723"/>
    </source>
</evidence>
<keyword evidence="8" id="KW-0808">Transferase</keyword>
<feature type="domain" description="Peptidase C80" evidence="24">
    <location>
        <begin position="3169"/>
        <end position="3373"/>
    </location>
</feature>
<dbReference type="InterPro" id="IPR011049">
    <property type="entry name" value="Serralysin-like_metalloprot_C"/>
</dbReference>
<evidence type="ECO:0000256" key="4">
    <source>
        <dbReference type="ARBA" id="ARBA00022511"/>
    </source>
</evidence>
<keyword evidence="14" id="KW-0460">Magnesium</keyword>
<evidence type="ECO:0000256" key="12">
    <source>
        <dbReference type="ARBA" id="ARBA00022807"/>
    </source>
</evidence>
<keyword evidence="17" id="KW-0446">Lipid-binding</keyword>
<dbReference type="SUPFAM" id="SSF53474">
    <property type="entry name" value="alpha/beta-Hydrolases"/>
    <property type="match status" value="1"/>
</dbReference>
<keyword evidence="5" id="KW-0964">Secreted</keyword>
<dbReference type="Gene3D" id="1.20.58.1190">
    <property type="match status" value="1"/>
</dbReference>
<organism evidence="26 27">
    <name type="scientific">Xenorhabdus mauleonii</name>
    <dbReference type="NCBI Taxonomy" id="351675"/>
    <lineage>
        <taxon>Bacteria</taxon>
        <taxon>Pseudomonadati</taxon>
        <taxon>Pseudomonadota</taxon>
        <taxon>Gammaproteobacteria</taxon>
        <taxon>Enterobacterales</taxon>
        <taxon>Morganellaceae</taxon>
        <taxon>Xenorhabdus</taxon>
    </lineage>
</organism>
<dbReference type="Gene3D" id="3.40.50.1820">
    <property type="entry name" value="alpha/beta hydrolase"/>
    <property type="match status" value="1"/>
</dbReference>
<evidence type="ECO:0000313" key="26">
    <source>
        <dbReference type="EMBL" id="SFI47217.1"/>
    </source>
</evidence>
<feature type="domain" description="Cyclic nucleotide-binding" evidence="23">
    <location>
        <begin position="2083"/>
        <end position="2127"/>
    </location>
</feature>
<dbReference type="InterPro" id="IPR020972">
    <property type="entry name" value="Dermonecrotic/RTX_toxin_MLD"/>
</dbReference>
<dbReference type="InterPro" id="IPR029058">
    <property type="entry name" value="AB_hydrolase_fold"/>
</dbReference>
<evidence type="ECO:0000256" key="13">
    <source>
        <dbReference type="ARBA" id="ARBA00022813"/>
    </source>
</evidence>
<evidence type="ECO:0000313" key="27">
    <source>
        <dbReference type="Proteomes" id="UP000198919"/>
    </source>
</evidence>
<dbReference type="OrthoDB" id="9798884at2"/>
<evidence type="ECO:0000256" key="22">
    <source>
        <dbReference type="SAM" id="MobiDB-lite"/>
    </source>
</evidence>
<keyword evidence="18" id="KW-0472">Membrane</keyword>
<reference evidence="25 28" key="3">
    <citation type="journal article" date="2017" name="Nat. Microbiol.">
        <title>Natural product diversity associated with the nematode symbionts Photorhabdus and Xenorhabdus.</title>
        <authorList>
            <person name="Tobias N.J."/>
            <person name="Wolff H."/>
            <person name="Djahanschiri B."/>
            <person name="Grundmann F."/>
            <person name="Kronenwerth M."/>
            <person name="Shi Y.M."/>
            <person name="Simonyi S."/>
            <person name="Grun P."/>
            <person name="Shapiro-Ilan D."/>
            <person name="Pidot S.J."/>
            <person name="Stinear T.P."/>
            <person name="Ebersberger I."/>
            <person name="Bode H.B."/>
        </authorList>
    </citation>
    <scope>NUCLEOTIDE SEQUENCE [LARGE SCALE GENOMIC DNA]</scope>
    <source>
        <strain evidence="25 28">DSM 17908</strain>
    </source>
</reference>
<evidence type="ECO:0000256" key="6">
    <source>
        <dbReference type="ARBA" id="ARBA00022656"/>
    </source>
</evidence>
<evidence type="ECO:0000313" key="25">
    <source>
        <dbReference type="EMBL" id="PHM39499.1"/>
    </source>
</evidence>
<protein>
    <submittedName>
        <fullName evidence="25">Autotransporter adhesin</fullName>
    </submittedName>
    <submittedName>
        <fullName evidence="26">RTX toxin RtxA</fullName>
    </submittedName>
</protein>
<dbReference type="Pfam" id="PF21735">
    <property type="entry name" value="RtxA_C"/>
    <property type="match status" value="7"/>
</dbReference>
<dbReference type="STRING" id="351675.SAMN05421680_101343"/>
<keyword evidence="13" id="KW-0068">Autocatalytic cleavage</keyword>
<evidence type="ECO:0000256" key="17">
    <source>
        <dbReference type="ARBA" id="ARBA00023121"/>
    </source>
</evidence>
<keyword evidence="7" id="KW-0645">Protease</keyword>
<dbReference type="GO" id="GO:0008234">
    <property type="term" value="F:cysteine-type peptidase activity"/>
    <property type="evidence" value="ECO:0007669"/>
    <property type="project" value="UniProtKB-KW"/>
</dbReference>
<dbReference type="InterPro" id="IPR049824">
    <property type="entry name" value="RtxA-like_C80"/>
</dbReference>
<dbReference type="CDD" id="cd16840">
    <property type="entry name" value="toxin_MLD"/>
    <property type="match status" value="1"/>
</dbReference>
<feature type="compositionally biased region" description="Basic and acidic residues" evidence="22">
    <location>
        <begin position="1676"/>
        <end position="1693"/>
    </location>
</feature>
<evidence type="ECO:0000256" key="7">
    <source>
        <dbReference type="ARBA" id="ARBA00022670"/>
    </source>
</evidence>
<dbReference type="Proteomes" id="UP000198919">
    <property type="component" value="Unassembled WGS sequence"/>
</dbReference>
<evidence type="ECO:0000256" key="2">
    <source>
        <dbReference type="ARBA" id="ARBA00004165"/>
    </source>
</evidence>
<dbReference type="Gene3D" id="2.60.120.260">
    <property type="entry name" value="Galactose-binding domain-like"/>
    <property type="match status" value="1"/>
</dbReference>
<dbReference type="Gene3D" id="3.40.50.11050">
    <property type="match status" value="1"/>
</dbReference>
<evidence type="ECO:0000256" key="10">
    <source>
        <dbReference type="ARBA" id="ARBA00022737"/>
    </source>
</evidence>
<dbReference type="SUPFAM" id="SSF51120">
    <property type="entry name" value="beta-Roll"/>
    <property type="match status" value="1"/>
</dbReference>
<dbReference type="RefSeq" id="WP_092507296.1">
    <property type="nucleotide sequence ID" value="NZ_CAWNQB010000002.1"/>
</dbReference>
<comment type="subcellular location">
    <subcellularLocation>
        <location evidence="2">Host cell membrane</location>
    </subcellularLocation>
    <subcellularLocation>
        <location evidence="20">Host cytoplasm</location>
        <location evidence="20">Host cytosol</location>
    </subcellularLocation>
    <subcellularLocation>
        <location evidence="3">Secreted</location>
    </subcellularLocation>
</comment>
<dbReference type="PROSITE" id="PS51771">
    <property type="entry name" value="CGT_MARTX_CPD"/>
    <property type="match status" value="1"/>
</dbReference>
<dbReference type="Pfam" id="PF11713">
    <property type="entry name" value="Peptidase_C80"/>
    <property type="match status" value="1"/>
</dbReference>
<dbReference type="GO" id="GO:0044164">
    <property type="term" value="C:host cell cytosol"/>
    <property type="evidence" value="ECO:0007669"/>
    <property type="project" value="UniProtKB-SubCell"/>
</dbReference>
<dbReference type="PANTHER" id="PTHR12277:SF81">
    <property type="entry name" value="PROTEIN ABHD13"/>
    <property type="match status" value="1"/>
</dbReference>
<dbReference type="Pfam" id="PF07634">
    <property type="entry name" value="RtxA"/>
    <property type="match status" value="37"/>
</dbReference>
<gene>
    <name evidence="26" type="ORF">SAMN05421680_101343</name>
    <name evidence="25" type="ORF">Xmau_02847</name>
</gene>
<name>A0A1I3IHB5_9GAMM</name>
<dbReference type="GO" id="GO:0046872">
    <property type="term" value="F:metal ion binding"/>
    <property type="evidence" value="ECO:0007669"/>
    <property type="project" value="UniProtKB-KW"/>
</dbReference>
<dbReference type="InterPro" id="IPR022742">
    <property type="entry name" value="Hydrolase_4"/>
</dbReference>
<dbReference type="CDD" id="cd20501">
    <property type="entry name" value="C80_RtxA-like"/>
    <property type="match status" value="1"/>
</dbReference>
<evidence type="ECO:0000256" key="16">
    <source>
        <dbReference type="ARBA" id="ARBA00023026"/>
    </source>
</evidence>
<evidence type="ECO:0000256" key="8">
    <source>
        <dbReference type="ARBA" id="ARBA00022679"/>
    </source>
</evidence>
<evidence type="ECO:0000259" key="24">
    <source>
        <dbReference type="PROSITE" id="PS51771"/>
    </source>
</evidence>
<dbReference type="SUPFAM" id="SSF158842">
    <property type="entry name" value="PMT central region-like"/>
    <property type="match status" value="1"/>
</dbReference>
<reference evidence="26" key="2">
    <citation type="submission" date="2016-10" db="EMBL/GenBank/DDBJ databases">
        <authorList>
            <person name="de Groot N.N."/>
        </authorList>
    </citation>
    <scope>NUCLEOTIDE SEQUENCE [LARGE SCALE GENOMIC DNA]</scope>
    <source>
        <strain evidence="26">DSM 17908</strain>
    </source>
</reference>
<keyword evidence="12" id="KW-0788">Thiol protease</keyword>
<evidence type="ECO:0000259" key="23">
    <source>
        <dbReference type="PROSITE" id="PS50042"/>
    </source>
</evidence>
<dbReference type="Gene3D" id="2.160.20.160">
    <property type="match status" value="1"/>
</dbReference>
<accession>A0A1I3IHB5</accession>
<evidence type="ECO:0000256" key="18">
    <source>
        <dbReference type="ARBA" id="ARBA00023136"/>
    </source>
</evidence>
<keyword evidence="11" id="KW-0378">Hydrolase</keyword>
<dbReference type="GO" id="GO:0005576">
    <property type="term" value="C:extracellular region"/>
    <property type="evidence" value="ECO:0007669"/>
    <property type="project" value="UniProtKB-SubCell"/>
</dbReference>
<keyword evidence="9" id="KW-0479">Metal-binding</keyword>
<dbReference type="PROSITE" id="PS50042">
    <property type="entry name" value="CNMP_BINDING_3"/>
    <property type="match status" value="1"/>
</dbReference>
<keyword evidence="21" id="KW-0175">Coiled coil</keyword>
<dbReference type="Pfam" id="PF11647">
    <property type="entry name" value="MLD"/>
    <property type="match status" value="1"/>
</dbReference>
<evidence type="ECO:0000256" key="19">
    <source>
        <dbReference type="ARBA" id="ARBA00023200"/>
    </source>
</evidence>
<keyword evidence="19" id="KW-1035">Host cytoplasm</keyword>
<dbReference type="InterPro" id="IPR011509">
    <property type="entry name" value="RtxA_toxin"/>
</dbReference>
<reference evidence="27" key="1">
    <citation type="submission" date="2016-10" db="EMBL/GenBank/DDBJ databases">
        <authorList>
            <person name="Varghese N."/>
            <person name="Submissions S."/>
        </authorList>
    </citation>
    <scope>NUCLEOTIDE SEQUENCE [LARGE SCALE GENOMIC DNA]</scope>
    <source>
        <strain evidence="27">DSM 17908</strain>
    </source>
</reference>
<feature type="coiled-coil region" evidence="21">
    <location>
        <begin position="1501"/>
        <end position="1574"/>
    </location>
</feature>
<evidence type="ECO:0000256" key="21">
    <source>
        <dbReference type="SAM" id="Coils"/>
    </source>
</evidence>
<evidence type="ECO:0000256" key="14">
    <source>
        <dbReference type="ARBA" id="ARBA00022842"/>
    </source>
</evidence>
<sequence length="4280" mass="457778">MGKSSNRSTEYFFTGKYEDDNDGNTIHAIGVGGVINAYGGNDYIVVGSIGATVNTTWGHDTVVGGAGYLNINDTSGSLTVKGGSGYTSINKTHNGTIEFAGAAGGLNIDHTGANGDINYSGVSGYNGFSRKGERGNIRFTGAGAYNSLYSDVTHGDIHFSGAGGYNQITRKGTDDDFSGEGMEYANAEEIILKNATMNGTWIGSNHQVTGIKSEREPNTYLFAFADEMYTKINKVQLRNDPETGRLKYYTTSWYKAGNQLKSLGKQDISAQGGFVGVDIDGAYTLSNLTVERRQSVMLHAVENTLTENDWVTYGGGVKINASDITLSDAKMGGYAIYQDGTTVDVKAVKSNRMPNSYVYAKKLGIYTKIITVELRNDPKTGILQYIARPWYKEGDHTANVANENISAANGYHYMGTGSYSLSGLHYSAKTVRSSFARVAGMHEYSDSDLFKPVTSDEESSGDVRYEGAGGGNVIKSNVTRGNVYFDGAGIANIIEHSAKFGNTEFNGAGGANVIIKKGKEGNLKFNGAGIANVLLHQGLRGDMDINAGGAANILVRVGDGRYLAHLLAVGNVSVHKGNGNSRVTMGGGFNTHTQIGNGDAFWSGLGGANVLTQMGEGNIASILAGGANILTKMGNGHLESAMFGGANIITHISDAAGSADPQARHSDTSAIALGGANILTKKGKGNVQAIMGGGANVLTHVGDGKTTGILLGGANILTKVGDGDTTGIMLGLGNVLTHVGNGQTLGVMGAAGNIFTKVGEGTTIAAMVGAGNIFTHVGDGNAWALMGGAGNIFTKVGNGDALALMLAFGNVYTHIGDGTSVALMIAKGNIATKVGNGDALSAMIGKGNIFTQIGHGSAFAAMIGGANILTKVGDGLTAALMAGKANIYTHVGKGTSIGLFAGTANIMTKVGDGTTLAAMFGKANIMTHVGDGLTGVLALGKANVVTKVGNDFMGVIAASEANVITHIGDGTTASLLSGQGNILTKVGDGTTVGLLISKIGNIMTHMGDSTTVGFAKGEANIITKVGDGLGINAVWGKANVVTHYGDGDRYNFAKGEANIMTKIGDGQEITVVQGQANIITHLGNGDDYTGAWGKANIVTKVGNGRNTVLAKGDANIVTHIGDGDGLNALWSQGNIVTKVGDGMQITAAKGKGNITTTVGNGLSVTAAHGDLNINTKVGDGVSVNVAWGKFNVNTRVGDGLNVSVMKGKGNANIRVGDGLNINASYARNNVAIQVGNGDFYSLAVAESNTESNKLSALFDNVKQTLLGSAGSQGINYLVNGDEANTSGNHKGRGAIDLAEISSLDGFKLTEIDQVTSDLQNGLKGTVSEVDAPNTDGIENSLGNERRLNPDSSRNLVVNGDFEKGAEGWMHTNGIEASHSAQAYGLSAEGHGERVSELDVSGNTHLYQDIQDLIAGEEIVVKFDFARRAGSSADNGLEVWWNGEVVFAAANGRPEWQNQTLTLTAKAGSNRLEFSGIGLNDGLGYVLDNVVATSERTENPIADSVQQDKAALNALQDKARAEADRQRLEQEKDKQLAAISATQAQLENTDVNALNANGQSQRDAIEQEAQAVTDELMAKAKGLDALNSYATHDGASGEQWRNQFAGGFLTRVQTQLDSASETAQQQLADSQRAAADRLKDIKGAVDQSEAGVLNSEQHRLNAEKDIDKTRASVEFREQEAISQLHKAEQAKRDGNAAAQKAEQRGQQDVSAANSKTAQVQDNAQGAKLDANYKPSRTGAKGSGLSGKELTGSHSTDLGVAPESDADLHPEFPEPTDSGFSAELQFIDEDLNELSDAKAALNRLQINAGIRGKGQAGKISTGSSLASADTETSVHQSVSKAMPSSVEISRETPKISGLDLTGLRALGEELSSSVSPQDSAVQADNESGAAIRAQKVAEVYRWLDSDNDFATEKYIPVPGFERVDADIPEHLRQKMVTFIEGYLNGTENSIPKDQTATLAKLFVDATIDYDWDKRVEFVAKLEHYGYSFEPVHGDKSIVSFWSGRNFKQYRDILNDAQPDGKKVVYDIDVKGNAFAIDMNKTLKRWGGIFLDSDVAEQNALQSLINASARSNTGFWSSLYATGSRDDVYVIAEGGLRLGNYFWNVELPVLRQLQREGLVGEIRLLDKAPKEYQGVPPESIGRRLTEAGVSVKARFDSLSFDEQERLLALNPAGYRADTLIDLDIKTSAIDSLLNQALPFYGLRTERNLLVRQLDDEGFEVRPWPGSDNDEFKAIILDDLDDTAQIKTVERFILANYDNYDQLPESLHLVGDRIVSHDHGRTRILAEKVDGSWSYKPAANLISAGELQEAAYVKGKTLGDSYRNVLDALKDYENTLQNSKDYDLDAVEKLTHLHHQVEGYLLGHPDSARIPALKNLLSQINVRMEESLVLAEPTLQSTGKGSFSELYSKLGNANLKGSKHLYLDEQGDFVTRGKSNIQIAMKAESAEKAVEQLKAAVTKEYGQSVTDTVFANLQPRDLAKDGKGIDVSGLKKVHQAIEQQLSPISATLFVWKPSDHSRLGHAALQIGQGRVQISAEDAGDFNEKNYVSWWPKGSKSSNPGRIFNVSSEQYPDLKIRWRDLSQPAAQNETLKQDVASEERDNFGLQDGTRKLERFLEKLQIAKGVDAKFEEVSEGFAMAALANPNLLQSAGIPEPIYQPFMKQWEDGGMDMFEVGKNFAEALRKAAKQAPELTEKRITNVIRQFAERELNNIQDFKASEGEQGRVFRINLSGLDMAAMQMEWQKISQNPDARYQLLTDNCSSIVARILKAGGVDKVLDSTWRPKFGVWTPTELFNLGQALQEAQLETSAKKLHRLPDEELLALGQDKKTDNLPEKVAIDNDSTPPRDSEPFNPVTRFLNNELYGAKENRRKVDESTQIILDAAVIDGTADKVTLKGETGRLTGYYHNVIDGNDGNDAGQKPDHSSAKKVVLFIHGSGSSAEEQSSVIQTHYQKQGIDMLAVNMRGYGSSDGYPSEKGLYQDARTMFHYLVNDRGIKPENIIIHGYSMGGAVAADLARYAQQNGQAVSGLLLDRPMPSMTKAITAHEVPNPAGLTGILAKAVNGQFSVEKNLQGIAKQTPIMLLTDNEGLGNAGETLRAKLIADGYQVSGEQTLYGHEASNRVMHQYVGQIVSSLGSSEIKMPLNDDAPHDASHSVNRVVNNQDVGSWERMTVAPQAEDSDSRFNGQLIIQTENDPVAAKAAASLASKHADSSVIVQLDANGQYRVVYGDLTALSDKLQSDKLQPDNLQSGKLRWQIVGHGREGATQNDMHDETRRNYTRISGYSADELALRLKQFSTDFKSFGTPDHISLVGCSLISDDKRDGFARRFISALDGQGIRTTVSARSSDVAVDSAGRKYTKDAQEQWVHKLTDNKIVLGWNEKGEVESHSEHVRRGISENDIILSRVGQTEVDAKAKGAIADNAEIFHAPKQRGDDGADSTVTESASSKQLSYAGNIQLQLGEGEFTAVNWGTTNVGIKVGTGGFKSLAFGDNNVMVHIGNGDSKHSVNIAGYQALEGAQLFVGNRNVSFNLGRSNDLIVMLEKSIPTPPLVNPFEGAARISGVLQNIAGSYDSADWLTTQNQQWTLESAKKYVSDLSGLDLSSSVDYNTLTELDSQNERSSRGLKNDLESTLNKKYNQWLGGSGNTPDMGKVSRADKFRQANEKLAFNFAVGGQGADIQVTTGNWNFMFGDNITSILDTNLGSLFGLMTQEYTATGMAKTTFTFSPTDLPRQLKNKLLGNLAGIGADTTLADIFGVDYTPNGGIVSRSGQPVDGIAIVRDMLEIIGEFSGDQLRAFTDPEKLLESLKAGLDMGADGVKSFAESHGLKAKAPDENQDESVSVNTVTIDKPAAGAEEPQSERAFGLNSLNLPNLFATLFNQDKQTEMASLVTNLKENLTADLLNMQDKTFDFLRNSGHLQGDGDIHVSLGNYNFNWGGDGKDLGAYLGDNNNFWGGRGDDVFYSVGTSNIFAGGEGDDVGVLMGRENFMFGGTGNDVAVLAGRINYAYMGDGNDQVFAFGEGGVIDGGKGRDYIVASGNFNRIAAGEDQDYVVTIGNNNQVDLGAGNDFATVFGNGNRIDGNAGNNAIKLMGYHAVINGGAGNDHLIADAVSKFSQFSGGAGDNLFVLGGYQNRFKGGAGVNSYVVSGTVIDNVVEDIKQGDKIIFNDINWQNLWFQRSGYDLVLLTHRNISDGSAQGQFEAMGSVTFNDYFNGNRADIITQMGNKDAQGEREYTALSANAVDSLVQAMSGFAPNMGDSGFIDSLDNQTKSTIVTAWSDTTNGKSKLV</sequence>
<comment type="cofactor">
    <cofactor evidence="1">
        <name>Mg(2+)</name>
        <dbReference type="ChEBI" id="CHEBI:18420"/>
    </cofactor>
</comment>
<feature type="region of interest" description="Disordered" evidence="22">
    <location>
        <begin position="1676"/>
        <end position="1777"/>
    </location>
</feature>
<dbReference type="GO" id="GO:0006508">
    <property type="term" value="P:proteolysis"/>
    <property type="evidence" value="ECO:0007669"/>
    <property type="project" value="UniProtKB-KW"/>
</dbReference>
<dbReference type="InterPro" id="IPR048568">
    <property type="entry name" value="RtxA_C"/>
</dbReference>
<evidence type="ECO:0000256" key="5">
    <source>
        <dbReference type="ARBA" id="ARBA00022525"/>
    </source>
</evidence>
<feature type="compositionally biased region" description="Polar residues" evidence="22">
    <location>
        <begin position="1703"/>
        <end position="1722"/>
    </location>
</feature>
<proteinExistence type="predicted"/>
<keyword evidence="4" id="KW-1032">Host cell membrane</keyword>
<evidence type="ECO:0000256" key="1">
    <source>
        <dbReference type="ARBA" id="ARBA00001946"/>
    </source>
</evidence>